<dbReference type="Proteomes" id="UP001201449">
    <property type="component" value="Unassembled WGS sequence"/>
</dbReference>
<keyword evidence="2" id="KW-1185">Reference proteome</keyword>
<evidence type="ECO:0000313" key="2">
    <source>
        <dbReference type="Proteomes" id="UP001201449"/>
    </source>
</evidence>
<comment type="caution">
    <text evidence="1">The sequence shown here is derived from an EMBL/GenBank/DDBJ whole genome shotgun (WGS) entry which is preliminary data.</text>
</comment>
<sequence>MKFFYLSSESTATGEFEIHERNCPKIPSLAERSYLGPFVTSAEALKQARRFKPKAVLCSHCNELIHIAPIEATKVEDSNS</sequence>
<dbReference type="RefSeq" id="WP_234861709.1">
    <property type="nucleotide sequence ID" value="NZ_JAKEVZ010000008.1"/>
</dbReference>
<dbReference type="EMBL" id="JAKEVZ010000008">
    <property type="protein sequence ID" value="MCF1751759.1"/>
    <property type="molecule type" value="Genomic_DNA"/>
</dbReference>
<accession>A0ABS9BWU9</accession>
<name>A0ABS9BWU9_9BACT</name>
<organism evidence="1 2">
    <name type="scientific">Mariniradius sediminis</name>
    <dbReference type="NCBI Taxonomy" id="2909237"/>
    <lineage>
        <taxon>Bacteria</taxon>
        <taxon>Pseudomonadati</taxon>
        <taxon>Bacteroidota</taxon>
        <taxon>Cytophagia</taxon>
        <taxon>Cytophagales</taxon>
        <taxon>Cyclobacteriaceae</taxon>
        <taxon>Mariniradius</taxon>
    </lineage>
</organism>
<gene>
    <name evidence="1" type="ORF">L0U89_11825</name>
</gene>
<proteinExistence type="predicted"/>
<evidence type="ECO:0000313" key="1">
    <source>
        <dbReference type="EMBL" id="MCF1751759.1"/>
    </source>
</evidence>
<reference evidence="1 2" key="1">
    <citation type="submission" date="2022-01" db="EMBL/GenBank/DDBJ databases">
        <title>Mariniradius saccharolyticus sp. nov., isolated from sediment of a river.</title>
        <authorList>
            <person name="Liu H."/>
        </authorList>
    </citation>
    <scope>NUCLEOTIDE SEQUENCE [LARGE SCALE GENOMIC DNA]</scope>
    <source>
        <strain evidence="1 2">RY-2</strain>
    </source>
</reference>
<protein>
    <submittedName>
        <fullName evidence="1">Uncharacterized protein</fullName>
    </submittedName>
</protein>